<dbReference type="Pfam" id="PF01132">
    <property type="entry name" value="EFP"/>
    <property type="match status" value="1"/>
</dbReference>
<dbReference type="HAMAP" id="MF_00141">
    <property type="entry name" value="EF_P"/>
    <property type="match status" value="1"/>
</dbReference>
<protein>
    <recommendedName>
        <fullName evidence="7 8">Elongation factor P</fullName>
        <shortName evidence="7">EF-P</shortName>
    </recommendedName>
</protein>
<dbReference type="PANTHER" id="PTHR30053:SF14">
    <property type="entry name" value="TRANSLATION ELONGATION FACTOR KOW-LIKE DOMAIN-CONTAINING PROTEIN"/>
    <property type="match status" value="1"/>
</dbReference>
<gene>
    <name evidence="7" type="primary">efp</name>
    <name evidence="12" type="ORF">MICH65_0709</name>
</gene>
<dbReference type="GO" id="GO:0003746">
    <property type="term" value="F:translation elongation factor activity"/>
    <property type="evidence" value="ECO:0007669"/>
    <property type="project" value="UniProtKB-UniRule"/>
</dbReference>
<dbReference type="Proteomes" id="UP000463983">
    <property type="component" value="Chromosome"/>
</dbReference>
<evidence type="ECO:0000256" key="6">
    <source>
        <dbReference type="ARBA" id="ARBA00022917"/>
    </source>
</evidence>
<dbReference type="NCBIfam" id="NF001810">
    <property type="entry name" value="PRK00529.1"/>
    <property type="match status" value="1"/>
</dbReference>
<feature type="domain" description="Translation elongation factor P/YeiP central" evidence="11">
    <location>
        <begin position="70"/>
        <end position="124"/>
    </location>
</feature>
<dbReference type="CDD" id="cd04470">
    <property type="entry name" value="S1_EF-P_repeat_1"/>
    <property type="match status" value="1"/>
</dbReference>
<dbReference type="FunFam" id="2.40.50.140:FF:000004">
    <property type="entry name" value="Elongation factor P"/>
    <property type="match status" value="1"/>
</dbReference>
<dbReference type="SUPFAM" id="SSF50249">
    <property type="entry name" value="Nucleic acid-binding proteins"/>
    <property type="match status" value="2"/>
</dbReference>
<keyword evidence="5 7" id="KW-0251">Elongation factor</keyword>
<evidence type="ECO:0000256" key="9">
    <source>
        <dbReference type="RuleBase" id="RU004389"/>
    </source>
</evidence>
<dbReference type="InterPro" id="IPR014722">
    <property type="entry name" value="Rib_uL2_dom2"/>
</dbReference>
<dbReference type="InterPro" id="IPR001059">
    <property type="entry name" value="Transl_elong_P/YeiP_cen"/>
</dbReference>
<dbReference type="NCBIfam" id="TIGR00038">
    <property type="entry name" value="efp"/>
    <property type="match status" value="1"/>
</dbReference>
<reference evidence="13" key="1">
    <citation type="journal article" date="2020" name="Microorganisms">
        <title>Complete Genome of a Member of a New Bacterial Lineage in the Microgenomates Group Reveals an Unusual Nucleotide Composition Disparity Between Two Strands of DNA and Limited Metabolic Potential.</title>
        <authorList>
            <person name="Kadnikov V.V."/>
            <person name="Mardanov A.V."/>
            <person name="Beletsky A.V."/>
            <person name="Karnachuk O.V."/>
            <person name="Ravin N.V."/>
        </authorList>
    </citation>
    <scope>NUCLEOTIDE SEQUENCE [LARGE SCALE GENOMIC DNA]</scope>
</reference>
<keyword evidence="6 7" id="KW-0648">Protein biosynthesis</keyword>
<dbReference type="AlphaFoldDB" id="A0A857NBF9"/>
<keyword evidence="13" id="KW-1185">Reference proteome</keyword>
<dbReference type="KEGG" id="caqa:MICH65_0709"/>
<sequence>MATIDVNKLKMGVTYVDDDGQPYRVMSFDFHKMGRGKANIKVKARNLMTGAIINKSYLSGGRVESADLTKTEMQYLYSDEEKAYFMDPSSYEQIEIKKEVLGDDLEYLVEGKNVWMVSWEEKVLGVELPPSVEMKVVETEPWIKGNSATNVYKPATLESGLVIQVPLFIKTGDTVKVNTATTSYVSRVS</sequence>
<organism evidence="12 13">
    <name type="scientific">Candidatus Chazhemtobacterium aquaticus</name>
    <dbReference type="NCBI Taxonomy" id="2715735"/>
    <lineage>
        <taxon>Bacteria</taxon>
        <taxon>Candidatus Chazhemtobacteraceae</taxon>
        <taxon>Candidatus Chazhemtobacterium</taxon>
    </lineage>
</organism>
<dbReference type="Pfam" id="PF09285">
    <property type="entry name" value="Elong-fact-P_C"/>
    <property type="match status" value="1"/>
</dbReference>
<keyword evidence="4 7" id="KW-0963">Cytoplasm</keyword>
<dbReference type="FunFam" id="2.40.50.140:FF:000009">
    <property type="entry name" value="Elongation factor P"/>
    <property type="match status" value="1"/>
</dbReference>
<evidence type="ECO:0000256" key="4">
    <source>
        <dbReference type="ARBA" id="ARBA00022490"/>
    </source>
</evidence>
<evidence type="ECO:0000259" key="10">
    <source>
        <dbReference type="SMART" id="SM00841"/>
    </source>
</evidence>
<comment type="function">
    <text evidence="7">Involved in peptide bond synthesis. Stimulates efficient translation and peptide-bond synthesis on native or reconstituted 70S ribosomes in vitro. Probably functions indirectly by altering the affinity of the ribosome for aminoacyl-tRNA, thus increasing their reactivity as acceptors for peptidyl transferase.</text>
</comment>
<dbReference type="SMART" id="SM00841">
    <property type="entry name" value="Elong-fact-P_C"/>
    <property type="match status" value="1"/>
</dbReference>
<dbReference type="GO" id="GO:0043043">
    <property type="term" value="P:peptide biosynthetic process"/>
    <property type="evidence" value="ECO:0007669"/>
    <property type="project" value="InterPro"/>
</dbReference>
<evidence type="ECO:0000256" key="7">
    <source>
        <dbReference type="HAMAP-Rule" id="MF_00141"/>
    </source>
</evidence>
<dbReference type="PIRSF" id="PIRSF005901">
    <property type="entry name" value="EF-P"/>
    <property type="match status" value="1"/>
</dbReference>
<evidence type="ECO:0000313" key="12">
    <source>
        <dbReference type="EMBL" id="QHO63690.1"/>
    </source>
</evidence>
<evidence type="ECO:0000256" key="8">
    <source>
        <dbReference type="NCBIfam" id="TIGR00038"/>
    </source>
</evidence>
<comment type="subcellular location">
    <subcellularLocation>
        <location evidence="1 7">Cytoplasm</location>
    </subcellularLocation>
</comment>
<name>A0A857NBF9_9BACT</name>
<evidence type="ECO:0000256" key="5">
    <source>
        <dbReference type="ARBA" id="ARBA00022768"/>
    </source>
</evidence>
<dbReference type="PROSITE" id="PS01275">
    <property type="entry name" value="EFP"/>
    <property type="match status" value="1"/>
</dbReference>
<dbReference type="Pfam" id="PF08207">
    <property type="entry name" value="EFP_N"/>
    <property type="match status" value="1"/>
</dbReference>
<dbReference type="Gene3D" id="2.30.30.30">
    <property type="match status" value="1"/>
</dbReference>
<accession>A0A857NBF9</accession>
<comment type="pathway">
    <text evidence="2 7">Protein biosynthesis; polypeptide chain elongation.</text>
</comment>
<comment type="similarity">
    <text evidence="3 7 9">Belongs to the elongation factor P family.</text>
</comment>
<evidence type="ECO:0000256" key="1">
    <source>
        <dbReference type="ARBA" id="ARBA00004496"/>
    </source>
</evidence>
<dbReference type="InterPro" id="IPR012340">
    <property type="entry name" value="NA-bd_OB-fold"/>
</dbReference>
<evidence type="ECO:0000259" key="11">
    <source>
        <dbReference type="SMART" id="SM01185"/>
    </source>
</evidence>
<evidence type="ECO:0000313" key="13">
    <source>
        <dbReference type="Proteomes" id="UP000463983"/>
    </source>
</evidence>
<evidence type="ECO:0000256" key="2">
    <source>
        <dbReference type="ARBA" id="ARBA00004815"/>
    </source>
</evidence>
<dbReference type="EMBL" id="CP047901">
    <property type="protein sequence ID" value="QHO63690.1"/>
    <property type="molecule type" value="Genomic_DNA"/>
</dbReference>
<proteinExistence type="inferred from homology"/>
<dbReference type="InterPro" id="IPR013185">
    <property type="entry name" value="Transl_elong_KOW-like"/>
</dbReference>
<dbReference type="Gene3D" id="2.40.50.140">
    <property type="entry name" value="Nucleic acid-binding proteins"/>
    <property type="match status" value="2"/>
</dbReference>
<dbReference type="CDD" id="cd05794">
    <property type="entry name" value="S1_EF-P_repeat_2"/>
    <property type="match status" value="1"/>
</dbReference>
<dbReference type="PANTHER" id="PTHR30053">
    <property type="entry name" value="ELONGATION FACTOR P"/>
    <property type="match status" value="1"/>
</dbReference>
<evidence type="ECO:0000256" key="3">
    <source>
        <dbReference type="ARBA" id="ARBA00009479"/>
    </source>
</evidence>
<dbReference type="InterPro" id="IPR013852">
    <property type="entry name" value="Transl_elong_P/YeiP_CS"/>
</dbReference>
<dbReference type="GO" id="GO:0005829">
    <property type="term" value="C:cytosol"/>
    <property type="evidence" value="ECO:0007669"/>
    <property type="project" value="UniProtKB-ARBA"/>
</dbReference>
<dbReference type="SUPFAM" id="SSF50104">
    <property type="entry name" value="Translation proteins SH3-like domain"/>
    <property type="match status" value="1"/>
</dbReference>
<dbReference type="InterPro" id="IPR011768">
    <property type="entry name" value="Transl_elongation_fac_P"/>
</dbReference>
<dbReference type="InterPro" id="IPR015365">
    <property type="entry name" value="Elong-fact-P_C"/>
</dbReference>
<feature type="domain" description="Elongation factor P C-terminal" evidence="10">
    <location>
        <begin position="132"/>
        <end position="187"/>
    </location>
</feature>
<dbReference type="InterPro" id="IPR020599">
    <property type="entry name" value="Transl_elong_fac_P/YeiP"/>
</dbReference>
<dbReference type="InterPro" id="IPR008991">
    <property type="entry name" value="Translation_prot_SH3-like_sf"/>
</dbReference>
<dbReference type="UniPathway" id="UPA00345"/>
<dbReference type="SMART" id="SM01185">
    <property type="entry name" value="EFP"/>
    <property type="match status" value="1"/>
</dbReference>